<feature type="domain" description="VOC" evidence="4">
    <location>
        <begin position="6"/>
        <end position="119"/>
    </location>
</feature>
<comment type="caution">
    <text evidence="5">The sequence shown here is derived from an EMBL/GenBank/DDBJ whole genome shotgun (WGS) entry which is preliminary data.</text>
</comment>
<dbReference type="InterPro" id="IPR000335">
    <property type="entry name" value="Bleomycin-R"/>
</dbReference>
<dbReference type="Gene3D" id="3.10.180.10">
    <property type="entry name" value="2,3-Dihydroxybiphenyl 1,2-Dioxygenase, domain 1"/>
    <property type="match status" value="1"/>
</dbReference>
<dbReference type="PROSITE" id="PS51819">
    <property type="entry name" value="VOC"/>
    <property type="match status" value="1"/>
</dbReference>
<dbReference type="InterPro" id="IPR029068">
    <property type="entry name" value="Glyas_Bleomycin-R_OHBP_Dase"/>
</dbReference>
<dbReference type="InterPro" id="IPR037523">
    <property type="entry name" value="VOC_core"/>
</dbReference>
<dbReference type="Proteomes" id="UP000529637">
    <property type="component" value="Unassembled WGS sequence"/>
</dbReference>
<evidence type="ECO:0000256" key="3">
    <source>
        <dbReference type="ARBA" id="ARBA00023251"/>
    </source>
</evidence>
<accession>A0A7Y6TVT1</accession>
<gene>
    <name evidence="5" type="ORF">HQN59_06250</name>
</gene>
<dbReference type="AlphaFoldDB" id="A0A7Y6TVT1"/>
<sequence>MTRDVRFVSATPVLASLDIERSVGFFASKLGFSSVHAQQGVYGVVRRGAVSIHFWACAERHIAENTSCRVQVDGVAELFEACAAFGIVHPNAPLEAKPWGSREFSILDPDGNLVTFFEPADG</sequence>
<keyword evidence="3" id="KW-0046">Antibiotic resistance</keyword>
<protein>
    <recommendedName>
        <fullName evidence="2">Bleomycin resistance protein</fullName>
    </recommendedName>
</protein>
<proteinExistence type="inferred from homology"/>
<evidence type="ECO:0000313" key="6">
    <source>
        <dbReference type="Proteomes" id="UP000529637"/>
    </source>
</evidence>
<evidence type="ECO:0000313" key="5">
    <source>
        <dbReference type="EMBL" id="NUZ05360.1"/>
    </source>
</evidence>
<organism evidence="5 6">
    <name type="scientific">Piscinibacter koreensis</name>
    <dbReference type="NCBI Taxonomy" id="2742824"/>
    <lineage>
        <taxon>Bacteria</taxon>
        <taxon>Pseudomonadati</taxon>
        <taxon>Pseudomonadota</taxon>
        <taxon>Betaproteobacteria</taxon>
        <taxon>Burkholderiales</taxon>
        <taxon>Sphaerotilaceae</taxon>
        <taxon>Piscinibacter</taxon>
    </lineage>
</organism>
<dbReference type="GO" id="GO:0046677">
    <property type="term" value="P:response to antibiotic"/>
    <property type="evidence" value="ECO:0007669"/>
    <property type="project" value="UniProtKB-KW"/>
</dbReference>
<dbReference type="Pfam" id="PF00903">
    <property type="entry name" value="Glyoxalase"/>
    <property type="match status" value="1"/>
</dbReference>
<evidence type="ECO:0000256" key="2">
    <source>
        <dbReference type="ARBA" id="ARBA00021572"/>
    </source>
</evidence>
<dbReference type="CDD" id="cd08349">
    <property type="entry name" value="BLMA_like"/>
    <property type="match status" value="1"/>
</dbReference>
<dbReference type="EMBL" id="JABWMJ010000002">
    <property type="protein sequence ID" value="NUZ05360.1"/>
    <property type="molecule type" value="Genomic_DNA"/>
</dbReference>
<reference evidence="5 6" key="1">
    <citation type="submission" date="2020-06" db="EMBL/GenBank/DDBJ databases">
        <title>Schlegella sp. ID0723 isolated from air conditioner.</title>
        <authorList>
            <person name="Kim D.Y."/>
            <person name="Kim D.-U."/>
        </authorList>
    </citation>
    <scope>NUCLEOTIDE SEQUENCE [LARGE SCALE GENOMIC DNA]</scope>
    <source>
        <strain evidence="5 6">ID0723</strain>
    </source>
</reference>
<dbReference type="SUPFAM" id="SSF54593">
    <property type="entry name" value="Glyoxalase/Bleomycin resistance protein/Dihydroxybiphenyl dioxygenase"/>
    <property type="match status" value="1"/>
</dbReference>
<name>A0A7Y6TVT1_9BURK</name>
<comment type="similarity">
    <text evidence="1">Belongs to the bleomycin resistance protein family.</text>
</comment>
<dbReference type="InterPro" id="IPR004360">
    <property type="entry name" value="Glyas_Fos-R_dOase_dom"/>
</dbReference>
<keyword evidence="6" id="KW-1185">Reference proteome</keyword>
<evidence type="ECO:0000256" key="1">
    <source>
        <dbReference type="ARBA" id="ARBA00011051"/>
    </source>
</evidence>
<evidence type="ECO:0000259" key="4">
    <source>
        <dbReference type="PROSITE" id="PS51819"/>
    </source>
</evidence>